<dbReference type="Gene3D" id="2.80.10.50">
    <property type="match status" value="1"/>
</dbReference>
<dbReference type="PANTHER" id="PTHR11069">
    <property type="entry name" value="GLUCOSYLCERAMIDASE"/>
    <property type="match status" value="1"/>
</dbReference>
<dbReference type="GO" id="GO:0016020">
    <property type="term" value="C:membrane"/>
    <property type="evidence" value="ECO:0007669"/>
    <property type="project" value="GOC"/>
</dbReference>
<protein>
    <recommendedName>
        <fullName evidence="8">Glucosylceramidase</fullName>
    </recommendedName>
</protein>
<feature type="domain" description="Glycosyl hydrolase family 30 TIM-barrel" evidence="5">
    <location>
        <begin position="131"/>
        <end position="485"/>
    </location>
</feature>
<dbReference type="Pfam" id="PF17189">
    <property type="entry name" value="Glyco_hydro_30C"/>
    <property type="match status" value="1"/>
</dbReference>
<gene>
    <name evidence="7" type="ORF">FJAP1339_LOCUS7011</name>
</gene>
<dbReference type="SUPFAM" id="SSF51445">
    <property type="entry name" value="(Trans)glycosidases"/>
    <property type="match status" value="1"/>
</dbReference>
<sequence>MEMRAQNMLEMNVNRGYEEVSSEVRHTGSDVSINNPSSESSSGRVNLGKWASIMTLTFMGCLVSGVILSGKRDVMPELTKSEERALMVETVLKKEQYMVKIPFDFKWGEVDAAVREQGFVEVDTSQKFQEVMGFGGAFTESSAFNWAMLPKKIQEKVLEAYFGEDGIGYSVGRVHINSCDFSMASYNFDDVEDDFELEHFDSNVTHDAALLIPFIKAANAKNKYGPMKIFASPWSPPEWMKVPVDKNDKMTMKGSAWPVGLKNDPRYHRSWALYFSKWLTAYKNHGIDIWGVTIQNEPLFAAPWDACVWTPEYMRDFARDFLGPMLKENHPEVKIMGFDHNKDLVVEWAEILYADPEARAVFDGMAFHWYGGGVDRLIDGTYGYAMLQRLHNLAPDKFILPSEGCSCPGVKYGSILRAERKAHDIMQDLNNWSVGWVDWNLLLNFEGGPNHVGNICDAPILTREDFSDVVFQPEYFYTGHITRYVQPGAVNIYSSPTARYQKYKGGRANIIENLEGTLWSCDGSSRQEWTLKDNKVWLQDVIHEEWKFCLGTGDFEKQDQVFLKVCDSKDAGLFDLDDAGRLVLQADAPGNLYNQTMCLTVMDNSHRDAAMAVFEFCPDEVAPEDVPPQRKWDFQSVVDKEKGGITGEIVNGKHGKCLTAGWAFFQSSAFLNPDGSTVLVVLNEADEGVEFNIISDGDYVPTSIGPHSMQTYVY</sequence>
<feature type="region of interest" description="Disordered" evidence="4">
    <location>
        <begin position="24"/>
        <end position="44"/>
    </location>
</feature>
<dbReference type="EMBL" id="HBHR01014164">
    <property type="protein sequence ID" value="CAD9865447.1"/>
    <property type="molecule type" value="Transcribed_RNA"/>
</dbReference>
<keyword evidence="2" id="KW-0732">Signal</keyword>
<accession>A0A7S2V2A4</accession>
<comment type="similarity">
    <text evidence="1">Belongs to the glycosyl hydrolase 30 family.</text>
</comment>
<dbReference type="Gene3D" id="3.20.20.80">
    <property type="entry name" value="Glycosidases"/>
    <property type="match status" value="1"/>
</dbReference>
<dbReference type="Gene3D" id="2.60.40.1180">
    <property type="entry name" value="Golgi alpha-mannosidase II"/>
    <property type="match status" value="1"/>
</dbReference>
<dbReference type="GO" id="GO:0004348">
    <property type="term" value="F:glucosylceramidase activity"/>
    <property type="evidence" value="ECO:0007669"/>
    <property type="project" value="InterPro"/>
</dbReference>
<dbReference type="InterPro" id="IPR033452">
    <property type="entry name" value="GH30_C"/>
</dbReference>
<dbReference type="PRINTS" id="PR00843">
    <property type="entry name" value="GLHYDRLASE30"/>
</dbReference>
<reference evidence="7" key="1">
    <citation type="submission" date="2021-01" db="EMBL/GenBank/DDBJ databases">
        <authorList>
            <person name="Corre E."/>
            <person name="Pelletier E."/>
            <person name="Niang G."/>
            <person name="Scheremetjew M."/>
            <person name="Finn R."/>
            <person name="Kale V."/>
            <person name="Holt S."/>
            <person name="Cochrane G."/>
            <person name="Meng A."/>
            <person name="Brown T."/>
            <person name="Cohen L."/>
        </authorList>
    </citation>
    <scope>NUCLEOTIDE SEQUENCE</scope>
    <source>
        <strain evidence="7">CCMP1661</strain>
    </source>
</reference>
<dbReference type="InterPro" id="IPR035992">
    <property type="entry name" value="Ricin_B-like_lectins"/>
</dbReference>
<feature type="compositionally biased region" description="Low complexity" evidence="4">
    <location>
        <begin position="29"/>
        <end position="42"/>
    </location>
</feature>
<dbReference type="AlphaFoldDB" id="A0A7S2V2A4"/>
<dbReference type="InterPro" id="IPR033453">
    <property type="entry name" value="Glyco_hydro_30_TIM-barrel"/>
</dbReference>
<feature type="domain" description="Glycosyl hydrolase family 30 beta sandwich" evidence="6">
    <location>
        <begin position="665"/>
        <end position="712"/>
    </location>
</feature>
<evidence type="ECO:0000256" key="2">
    <source>
        <dbReference type="ARBA" id="ARBA00022729"/>
    </source>
</evidence>
<dbReference type="PANTHER" id="PTHR11069:SF23">
    <property type="entry name" value="LYSOSOMAL ACID GLUCOSYLCERAMIDASE"/>
    <property type="match status" value="1"/>
</dbReference>
<evidence type="ECO:0000259" key="6">
    <source>
        <dbReference type="Pfam" id="PF17189"/>
    </source>
</evidence>
<evidence type="ECO:0000256" key="1">
    <source>
        <dbReference type="ARBA" id="ARBA00005382"/>
    </source>
</evidence>
<dbReference type="SUPFAM" id="SSF50370">
    <property type="entry name" value="Ricin B-like lectins"/>
    <property type="match status" value="1"/>
</dbReference>
<organism evidence="7">
    <name type="scientific">Fibrocapsa japonica</name>
    <dbReference type="NCBI Taxonomy" id="94617"/>
    <lineage>
        <taxon>Eukaryota</taxon>
        <taxon>Sar</taxon>
        <taxon>Stramenopiles</taxon>
        <taxon>Ochrophyta</taxon>
        <taxon>Raphidophyceae</taxon>
        <taxon>Chattonellales</taxon>
        <taxon>Chattonellaceae</taxon>
        <taxon>Fibrocapsa</taxon>
    </lineage>
</organism>
<name>A0A7S2V2A4_9STRA</name>
<evidence type="ECO:0008006" key="8">
    <source>
        <dbReference type="Google" id="ProtNLM"/>
    </source>
</evidence>
<dbReference type="PROSITE" id="PS50231">
    <property type="entry name" value="RICIN_B_LECTIN"/>
    <property type="match status" value="1"/>
</dbReference>
<dbReference type="InterPro" id="IPR013780">
    <property type="entry name" value="Glyco_hydro_b"/>
</dbReference>
<dbReference type="InterPro" id="IPR001139">
    <property type="entry name" value="Glyco_hydro_30"/>
</dbReference>
<evidence type="ECO:0000256" key="3">
    <source>
        <dbReference type="ARBA" id="ARBA00022801"/>
    </source>
</evidence>
<keyword evidence="3" id="KW-0378">Hydrolase</keyword>
<dbReference type="Pfam" id="PF02055">
    <property type="entry name" value="Glyco_hydro_30"/>
    <property type="match status" value="1"/>
</dbReference>
<evidence type="ECO:0000259" key="5">
    <source>
        <dbReference type="Pfam" id="PF02055"/>
    </source>
</evidence>
<dbReference type="InterPro" id="IPR017853">
    <property type="entry name" value="GH"/>
</dbReference>
<dbReference type="GO" id="GO:0006680">
    <property type="term" value="P:glucosylceramide catabolic process"/>
    <property type="evidence" value="ECO:0007669"/>
    <property type="project" value="TreeGrafter"/>
</dbReference>
<evidence type="ECO:0000256" key="4">
    <source>
        <dbReference type="SAM" id="MobiDB-lite"/>
    </source>
</evidence>
<evidence type="ECO:0000313" key="7">
    <source>
        <dbReference type="EMBL" id="CAD9865447.1"/>
    </source>
</evidence>
<proteinExistence type="inferred from homology"/>